<evidence type="ECO:0000313" key="1">
    <source>
        <dbReference type="EMBL" id="MCY1013563.1"/>
    </source>
</evidence>
<comment type="caution">
    <text evidence="1">The sequence shown here is derived from an EMBL/GenBank/DDBJ whole genome shotgun (WGS) entry which is preliminary data.</text>
</comment>
<dbReference type="RefSeq" id="WP_267777625.1">
    <property type="nucleotide sequence ID" value="NZ_JAPNKE010000002.1"/>
</dbReference>
<dbReference type="EMBL" id="JAPNKE010000002">
    <property type="protein sequence ID" value="MCY1013563.1"/>
    <property type="molecule type" value="Genomic_DNA"/>
</dbReference>
<proteinExistence type="predicted"/>
<dbReference type="Proteomes" id="UP001150924">
    <property type="component" value="Unassembled WGS sequence"/>
</dbReference>
<name>A0A9X3F881_9BACT</name>
<dbReference type="AlphaFoldDB" id="A0A9X3F881"/>
<keyword evidence="2" id="KW-1185">Reference proteome</keyword>
<protein>
    <submittedName>
        <fullName evidence="1">Uncharacterized protein</fullName>
    </submittedName>
</protein>
<organism evidence="1 2">
    <name type="scientific">Nannocystis pusilla</name>
    <dbReference type="NCBI Taxonomy" id="889268"/>
    <lineage>
        <taxon>Bacteria</taxon>
        <taxon>Pseudomonadati</taxon>
        <taxon>Myxococcota</taxon>
        <taxon>Polyangia</taxon>
        <taxon>Nannocystales</taxon>
        <taxon>Nannocystaceae</taxon>
        <taxon>Nannocystis</taxon>
    </lineage>
</organism>
<sequence>MSEFHGRYYCECQTGTKMMCDEGGVSVCVSRDDDVITDYLWSPCGECLPGEERACDLAGAPGRQFCNVRHFPDNQIYDLPTPSWGTCLREDELACEPGQSKPCGGDVSVDCDVDQTGVPYWPSC</sequence>
<gene>
    <name evidence="1" type="ORF">OV079_50160</name>
</gene>
<accession>A0A9X3F881</accession>
<evidence type="ECO:0000313" key="2">
    <source>
        <dbReference type="Proteomes" id="UP001150924"/>
    </source>
</evidence>
<reference evidence="1" key="1">
    <citation type="submission" date="2022-11" db="EMBL/GenBank/DDBJ databases">
        <title>Minimal conservation of predation-associated metabolite biosynthetic gene clusters underscores biosynthetic potential of Myxococcota including descriptions for ten novel species: Archangium lansinium sp. nov., Myxococcus landrumus sp. nov., Nannocystis bai.</title>
        <authorList>
            <person name="Ahearne A."/>
            <person name="Stevens C."/>
            <person name="Phillips K."/>
        </authorList>
    </citation>
    <scope>NUCLEOTIDE SEQUENCE</scope>
    <source>
        <strain evidence="1">Na p29</strain>
    </source>
</reference>